<dbReference type="InterPro" id="IPR014001">
    <property type="entry name" value="Helicase_ATP-bd"/>
</dbReference>
<comment type="caution">
    <text evidence="2">The sequence shown here is derived from an EMBL/GenBank/DDBJ whole genome shotgun (WGS) entry which is preliminary data.</text>
</comment>
<dbReference type="InterPro" id="IPR027417">
    <property type="entry name" value="P-loop_NTPase"/>
</dbReference>
<dbReference type="Gene3D" id="3.40.50.300">
    <property type="entry name" value="P-loop containing nucleotide triphosphate hydrolases"/>
    <property type="match status" value="2"/>
</dbReference>
<dbReference type="PROSITE" id="PS51192">
    <property type="entry name" value="HELICASE_ATP_BIND_1"/>
    <property type="match status" value="1"/>
</dbReference>
<evidence type="ECO:0000313" key="2">
    <source>
        <dbReference type="EMBL" id="MFD0985163.1"/>
    </source>
</evidence>
<accession>A0ABW3J431</accession>
<gene>
    <name evidence="2" type="ORF">ACFQ0S_11835</name>
</gene>
<dbReference type="RefSeq" id="WP_379758673.1">
    <property type="nucleotide sequence ID" value="NZ_JBHSYB010000065.1"/>
</dbReference>
<dbReference type="GO" id="GO:0004386">
    <property type="term" value="F:helicase activity"/>
    <property type="evidence" value="ECO:0007669"/>
    <property type="project" value="UniProtKB-KW"/>
</dbReference>
<keyword evidence="2" id="KW-0378">Hydrolase</keyword>
<dbReference type="InterPro" id="IPR006935">
    <property type="entry name" value="Helicase/UvrB_N"/>
</dbReference>
<proteinExistence type="predicted"/>
<dbReference type="SUPFAM" id="SSF52540">
    <property type="entry name" value="P-loop containing nucleoside triphosphate hydrolases"/>
    <property type="match status" value="2"/>
</dbReference>
<name>A0ABW3J431_9FLAO</name>
<keyword evidence="2" id="KW-0347">Helicase</keyword>
<protein>
    <submittedName>
        <fullName evidence="2">DEAD/DEAH box helicase</fullName>
        <ecNumber evidence="2">3.6.4.-</ecNumber>
    </submittedName>
</protein>
<dbReference type="GO" id="GO:0016787">
    <property type="term" value="F:hydrolase activity"/>
    <property type="evidence" value="ECO:0007669"/>
    <property type="project" value="UniProtKB-KW"/>
</dbReference>
<reference evidence="3" key="1">
    <citation type="journal article" date="2019" name="Int. J. Syst. Evol. Microbiol.">
        <title>The Global Catalogue of Microorganisms (GCM) 10K type strain sequencing project: providing services to taxonomists for standard genome sequencing and annotation.</title>
        <authorList>
            <consortium name="The Broad Institute Genomics Platform"/>
            <consortium name="The Broad Institute Genome Sequencing Center for Infectious Disease"/>
            <person name="Wu L."/>
            <person name="Ma J."/>
        </authorList>
    </citation>
    <scope>NUCLEOTIDE SEQUENCE [LARGE SCALE GENOMIC DNA]</scope>
    <source>
        <strain evidence="3">CECT 7649</strain>
    </source>
</reference>
<keyword evidence="3" id="KW-1185">Reference proteome</keyword>
<keyword evidence="2" id="KW-0067">ATP-binding</keyword>
<evidence type="ECO:0000259" key="1">
    <source>
        <dbReference type="PROSITE" id="PS51192"/>
    </source>
</evidence>
<dbReference type="EMBL" id="JBHTIZ010000044">
    <property type="protein sequence ID" value="MFD0985163.1"/>
    <property type="molecule type" value="Genomic_DNA"/>
</dbReference>
<keyword evidence="2" id="KW-0547">Nucleotide-binding</keyword>
<dbReference type="EC" id="3.6.4.-" evidence="2"/>
<dbReference type="Proteomes" id="UP001597051">
    <property type="component" value="Unassembled WGS sequence"/>
</dbReference>
<evidence type="ECO:0000313" key="3">
    <source>
        <dbReference type="Proteomes" id="UP001597051"/>
    </source>
</evidence>
<sequence>MTIDLKEYQDKKVDELVKIFTDLLPLEADNKLCVFQSPTGSGKTVMVAKFIETLIYDLTEEDFCFLWISIGKGELHKQSQKSLKRIFGEDPKVSLLENEFFGSRTYISRNEVVVANWEKLRAKDRTTGEWTNKLMKDGEMTNFIEVLENTKKRRKIILIIDESHYASDTQRTNELRQIVNADVTLEMSATPKLQLSQIDIARKTAYFVFVEPKDVIDEGMIKKEIIINEALDKLVDDEKTSQDIIIESAYNKRLELKQAFAETGVNINPLCLIQLPNSEAGETKKEIVAQFLNNKGITENNGKLAVWLSEEKSDGLDVISDFHSEVEFLIFKQAIDTGWDCPRAHILVKLRETGSYTFEVQTVGRILRMPEQMHYANDILNRGYIYTNLQSITIAKEDYNPNIIKHLKAIRKPTYKPLKLQSYYKSRVDFGDITSSFVTTLETVFCKYFGMEINPTLINTAENCQKVIDKFMVITPEPYDEKIIIDEIIDNTKFDELEDKDFETFVKRTKLRLANNDLYDVFNIIIRQNLNGFAPKRSTPTVRSCIYQWFRKYLGIDYNAPNGMINIQNLFLHPNNIAVYSRLLNEATEVYKPAKKQEVKDKIEEKDYIWEVKFEEFYNEHSDELFNCNLNIYDKCYLSKIRSNPEKDFEKYLETKAEKIEWWFKNGVSKQDFFGIRYEENEFPKTFYPDYIVQLKSGKTLIADTKAGNTAVEAKSRAEALYKYIETENAKGKKLIGGILVQQAEHWKINLNETYLYDKNDLTNWKFLEDII</sequence>
<dbReference type="Pfam" id="PF04851">
    <property type="entry name" value="ResIII"/>
    <property type="match status" value="1"/>
</dbReference>
<feature type="domain" description="Helicase ATP-binding" evidence="1">
    <location>
        <begin position="24"/>
        <end position="191"/>
    </location>
</feature>
<organism evidence="2 3">
    <name type="scientific">Flavobacterium myungsuense</name>
    <dbReference type="NCBI Taxonomy" id="651823"/>
    <lineage>
        <taxon>Bacteria</taxon>
        <taxon>Pseudomonadati</taxon>
        <taxon>Bacteroidota</taxon>
        <taxon>Flavobacteriia</taxon>
        <taxon>Flavobacteriales</taxon>
        <taxon>Flavobacteriaceae</taxon>
        <taxon>Flavobacterium</taxon>
    </lineage>
</organism>